<dbReference type="SUPFAM" id="SSF56219">
    <property type="entry name" value="DNase I-like"/>
    <property type="match status" value="1"/>
</dbReference>
<dbReference type="PANTHER" id="PTHR19446">
    <property type="entry name" value="REVERSE TRANSCRIPTASES"/>
    <property type="match status" value="1"/>
</dbReference>
<dbReference type="Gene3D" id="3.60.10.10">
    <property type="entry name" value="Endonuclease/exonuclease/phosphatase"/>
    <property type="match status" value="1"/>
</dbReference>
<dbReference type="STRING" id="67767.A0A0J7KD65"/>
<dbReference type="AlphaFoldDB" id="A0A0J7KD65"/>
<sequence length="421" mass="47906">MVMGIRVGIEVEVLRGNGMEEMMEIIVNLGGVKWRMVGVYVKEDMEAKLEGMRDWMEGVGGRVKTIIGGDFNARTGELGGGTEEGEEESGERGRSKDKKVNRERRLLVDRLEEVGWTILNGGVEGDEEGNWTFVGAKGQLVIDYVLGNENVRDAVEKMEVGDRIETDHLPLLIRLKGKGVGRFKKIKAGKGRWDWTGEGRREFREVLGKVRGGLEEVEKEWGKIKGRIKKILEKKGRTREGGKERKKDEDEENEKWLKRAQEAKTEGQVWKIVKKERWKGGGRGVEGRVTLEISKGWKEDEEEMLRKEEIKGALGKLRDKKAVGNNNILAEVWKYGGEELEGWIWDICNKVWRGEGCIKEWNKGWVVPILKNGKGRKIGEFRGITLMPSMYKIYTTILAERLRDDVEGKGLIPPNQAGFRK</sequence>
<dbReference type="EMBL" id="LBMM01009226">
    <property type="protein sequence ID" value="KMQ88292.1"/>
    <property type="molecule type" value="Genomic_DNA"/>
</dbReference>
<reference evidence="2 3" key="1">
    <citation type="submission" date="2015-04" db="EMBL/GenBank/DDBJ databases">
        <title>Lasius niger genome sequencing.</title>
        <authorList>
            <person name="Konorov E.A."/>
            <person name="Nikitin M.A."/>
            <person name="Kirill M.V."/>
            <person name="Chang P."/>
        </authorList>
    </citation>
    <scope>NUCLEOTIDE SEQUENCE [LARGE SCALE GENOMIC DNA]</scope>
    <source>
        <tissue evidence="2">Whole</tissue>
    </source>
</reference>
<dbReference type="Proteomes" id="UP000036403">
    <property type="component" value="Unassembled WGS sequence"/>
</dbReference>
<name>A0A0J7KD65_LASNI</name>
<evidence type="ECO:0000313" key="2">
    <source>
        <dbReference type="EMBL" id="KMQ88292.1"/>
    </source>
</evidence>
<dbReference type="OrthoDB" id="7697103at2759"/>
<dbReference type="PaxDb" id="67767-A0A0J7KD65"/>
<comment type="caution">
    <text evidence="2">The sequence shown here is derived from an EMBL/GenBank/DDBJ whole genome shotgun (WGS) entry which is preliminary data.</text>
</comment>
<accession>A0A0J7KD65</accession>
<evidence type="ECO:0008006" key="4">
    <source>
        <dbReference type="Google" id="ProtNLM"/>
    </source>
</evidence>
<evidence type="ECO:0000313" key="3">
    <source>
        <dbReference type="Proteomes" id="UP000036403"/>
    </source>
</evidence>
<evidence type="ECO:0000256" key="1">
    <source>
        <dbReference type="SAM" id="MobiDB-lite"/>
    </source>
</evidence>
<protein>
    <recommendedName>
        <fullName evidence="4">Endonuclease/exonuclease/phosphatase domain-containing protein</fullName>
    </recommendedName>
</protein>
<proteinExistence type="predicted"/>
<feature type="region of interest" description="Disordered" evidence="1">
    <location>
        <begin position="73"/>
        <end position="98"/>
    </location>
</feature>
<keyword evidence="3" id="KW-1185">Reference proteome</keyword>
<gene>
    <name evidence="2" type="ORF">RF55_12246</name>
</gene>
<organism evidence="2 3">
    <name type="scientific">Lasius niger</name>
    <name type="common">Black garden ant</name>
    <dbReference type="NCBI Taxonomy" id="67767"/>
    <lineage>
        <taxon>Eukaryota</taxon>
        <taxon>Metazoa</taxon>
        <taxon>Ecdysozoa</taxon>
        <taxon>Arthropoda</taxon>
        <taxon>Hexapoda</taxon>
        <taxon>Insecta</taxon>
        <taxon>Pterygota</taxon>
        <taxon>Neoptera</taxon>
        <taxon>Endopterygota</taxon>
        <taxon>Hymenoptera</taxon>
        <taxon>Apocrita</taxon>
        <taxon>Aculeata</taxon>
        <taxon>Formicoidea</taxon>
        <taxon>Formicidae</taxon>
        <taxon>Formicinae</taxon>
        <taxon>Lasius</taxon>
        <taxon>Lasius</taxon>
    </lineage>
</organism>
<dbReference type="InterPro" id="IPR036691">
    <property type="entry name" value="Endo/exonu/phosph_ase_sf"/>
</dbReference>